<gene>
    <name evidence="1" type="ORF">Sradi_2438900</name>
</gene>
<dbReference type="AlphaFoldDB" id="A0AAW2SKD2"/>
<reference evidence="1" key="1">
    <citation type="submission" date="2020-06" db="EMBL/GenBank/DDBJ databases">
        <authorList>
            <person name="Li T."/>
            <person name="Hu X."/>
            <person name="Zhang T."/>
            <person name="Song X."/>
            <person name="Zhang H."/>
            <person name="Dai N."/>
            <person name="Sheng W."/>
            <person name="Hou X."/>
            <person name="Wei L."/>
        </authorList>
    </citation>
    <scope>NUCLEOTIDE SEQUENCE</scope>
    <source>
        <strain evidence="1">G02</strain>
        <tissue evidence="1">Leaf</tissue>
    </source>
</reference>
<protein>
    <submittedName>
        <fullName evidence="1">Uncharacterized protein</fullName>
    </submittedName>
</protein>
<comment type="caution">
    <text evidence="1">The sequence shown here is derived from an EMBL/GenBank/DDBJ whole genome shotgun (WGS) entry which is preliminary data.</text>
</comment>
<name>A0AAW2SKD2_SESRA</name>
<sequence length="116" mass="13018">MGLEENNLSNQSIKNKEIRKQKKRRYRFIPRFGCMRLDDGVPAAEQPDAAGGFDVAAGCNGRNHLPTHLVVMVNGIIGRFENSNGCISSVSILSFFVPTDHDSVFKDYMFLWLVIV</sequence>
<dbReference type="EMBL" id="JACGWJ010000010">
    <property type="protein sequence ID" value="KAL0392161.1"/>
    <property type="molecule type" value="Genomic_DNA"/>
</dbReference>
<evidence type="ECO:0000313" key="1">
    <source>
        <dbReference type="EMBL" id="KAL0392161.1"/>
    </source>
</evidence>
<organism evidence="1">
    <name type="scientific">Sesamum radiatum</name>
    <name type="common">Black benniseed</name>
    <dbReference type="NCBI Taxonomy" id="300843"/>
    <lineage>
        <taxon>Eukaryota</taxon>
        <taxon>Viridiplantae</taxon>
        <taxon>Streptophyta</taxon>
        <taxon>Embryophyta</taxon>
        <taxon>Tracheophyta</taxon>
        <taxon>Spermatophyta</taxon>
        <taxon>Magnoliopsida</taxon>
        <taxon>eudicotyledons</taxon>
        <taxon>Gunneridae</taxon>
        <taxon>Pentapetalae</taxon>
        <taxon>asterids</taxon>
        <taxon>lamiids</taxon>
        <taxon>Lamiales</taxon>
        <taxon>Pedaliaceae</taxon>
        <taxon>Sesamum</taxon>
    </lineage>
</organism>
<proteinExistence type="predicted"/>
<accession>A0AAW2SKD2</accession>
<reference evidence="1" key="2">
    <citation type="journal article" date="2024" name="Plant">
        <title>Genomic evolution and insights into agronomic trait innovations of Sesamum species.</title>
        <authorList>
            <person name="Miao H."/>
            <person name="Wang L."/>
            <person name="Qu L."/>
            <person name="Liu H."/>
            <person name="Sun Y."/>
            <person name="Le M."/>
            <person name="Wang Q."/>
            <person name="Wei S."/>
            <person name="Zheng Y."/>
            <person name="Lin W."/>
            <person name="Duan Y."/>
            <person name="Cao H."/>
            <person name="Xiong S."/>
            <person name="Wang X."/>
            <person name="Wei L."/>
            <person name="Li C."/>
            <person name="Ma Q."/>
            <person name="Ju M."/>
            <person name="Zhao R."/>
            <person name="Li G."/>
            <person name="Mu C."/>
            <person name="Tian Q."/>
            <person name="Mei H."/>
            <person name="Zhang T."/>
            <person name="Gao T."/>
            <person name="Zhang H."/>
        </authorList>
    </citation>
    <scope>NUCLEOTIDE SEQUENCE</scope>
    <source>
        <strain evidence="1">G02</strain>
    </source>
</reference>